<dbReference type="EMBL" id="JAIWOZ010000002">
    <property type="protein sequence ID" value="KAH6609784.1"/>
    <property type="molecule type" value="Genomic_DNA"/>
</dbReference>
<comment type="caution">
    <text evidence="3">The sequence shown here is derived from an EMBL/GenBank/DDBJ whole genome shotgun (WGS) entry which is preliminary data.</text>
</comment>
<dbReference type="GO" id="GO:0009450">
    <property type="term" value="P:gamma-aminobutyric acid catabolic process"/>
    <property type="evidence" value="ECO:0007669"/>
    <property type="project" value="TreeGrafter"/>
</dbReference>
<dbReference type="InterPro" id="IPR050740">
    <property type="entry name" value="Aldehyde_DH_Superfamily"/>
</dbReference>
<dbReference type="PANTHER" id="PTHR43353:SF6">
    <property type="entry name" value="CYTOPLASMIC ALDEHYDE DEHYDROGENASE (EUROFUNG)"/>
    <property type="match status" value="1"/>
</dbReference>
<dbReference type="PANTHER" id="PTHR43353">
    <property type="entry name" value="SUCCINATE-SEMIALDEHYDE DEHYDROGENASE, MITOCHONDRIAL"/>
    <property type="match status" value="1"/>
</dbReference>
<dbReference type="SUPFAM" id="SSF53720">
    <property type="entry name" value="ALDH-like"/>
    <property type="match status" value="1"/>
</dbReference>
<proteinExistence type="predicted"/>
<evidence type="ECO:0000313" key="4">
    <source>
        <dbReference type="Proteomes" id="UP000827724"/>
    </source>
</evidence>
<keyword evidence="1" id="KW-0560">Oxidoreductase</keyword>
<dbReference type="Gene3D" id="3.40.309.10">
    <property type="entry name" value="Aldehyde Dehydrogenase, Chain A, domain 2"/>
    <property type="match status" value="1"/>
</dbReference>
<evidence type="ECO:0000256" key="1">
    <source>
        <dbReference type="ARBA" id="ARBA00023002"/>
    </source>
</evidence>
<dbReference type="InterPro" id="IPR016161">
    <property type="entry name" value="Ald_DH/histidinol_DH"/>
</dbReference>
<organism evidence="3 4">
    <name type="scientific">Trichoderma cornu-damae</name>
    <dbReference type="NCBI Taxonomy" id="654480"/>
    <lineage>
        <taxon>Eukaryota</taxon>
        <taxon>Fungi</taxon>
        <taxon>Dikarya</taxon>
        <taxon>Ascomycota</taxon>
        <taxon>Pezizomycotina</taxon>
        <taxon>Sordariomycetes</taxon>
        <taxon>Hypocreomycetidae</taxon>
        <taxon>Hypocreales</taxon>
        <taxon>Hypocreaceae</taxon>
        <taxon>Trichoderma</taxon>
    </lineage>
</organism>
<dbReference type="GO" id="GO:0004777">
    <property type="term" value="F:succinate-semialdehyde dehydrogenase (NAD+) activity"/>
    <property type="evidence" value="ECO:0007669"/>
    <property type="project" value="TreeGrafter"/>
</dbReference>
<dbReference type="InterPro" id="IPR016162">
    <property type="entry name" value="Ald_DH_N"/>
</dbReference>
<reference evidence="3" key="1">
    <citation type="submission" date="2021-08" db="EMBL/GenBank/DDBJ databases">
        <title>Chromosome-Level Trichoderma cornu-damae using Hi-C Data.</title>
        <authorList>
            <person name="Kim C.S."/>
        </authorList>
    </citation>
    <scope>NUCLEOTIDE SEQUENCE</scope>
    <source>
        <strain evidence="3">KA19-0412C</strain>
    </source>
</reference>
<dbReference type="Gene3D" id="3.40.605.10">
    <property type="entry name" value="Aldehyde Dehydrogenase, Chain A, domain 1"/>
    <property type="match status" value="1"/>
</dbReference>
<dbReference type="Proteomes" id="UP000827724">
    <property type="component" value="Unassembled WGS sequence"/>
</dbReference>
<protein>
    <submittedName>
        <fullName evidence="3">ALDH-like protein</fullName>
    </submittedName>
</protein>
<feature type="domain" description="Aldehyde dehydrogenase" evidence="2">
    <location>
        <begin position="28"/>
        <end position="480"/>
    </location>
</feature>
<dbReference type="Pfam" id="PF00171">
    <property type="entry name" value="Aldedh"/>
    <property type="match status" value="1"/>
</dbReference>
<sequence>MSRYTVRQGNQEVVPLWINGEAAPLNHERIYEVVNAAEDKIVHYGQGGSVDDAKAACDAAAAAFPSWSKTPYWKRREILLKVADLIESRAADIGAMQCLETSSTVNYGQFLPKTCAPIIREVASQISTALSGSIPPSYDDQTHVFIHKEPVGVVLLIAPWNSPSILGPRSIAAALAAGCTVVLKASEICPLVYRMLVGIFEEAGVPKGALNQIQARREDAASVSEALIAHPAVRKVEFIGSASVGKIIGQLTSKYIKPVLMELGGKTPALVLRDADLKNAAKNIAFGAFCHHGQICFSTERIIVVREVADEFIRILKDEIATNYSNGLGSAATKHFALQSQAIVEDARKNGAEFIIGNNSLIGPNQTTLTPTILTGVPRSCRLADTESFGPSASLFVVDDADAAVAMANDTQYGLTAALWTDNVMLGLDISAKLQYGIVHINACTLADMPMMPVQGRKSSGWGSNNASYGINEFLEMKTVTLRPSSSETQFRG</sequence>
<dbReference type="OrthoDB" id="310895at2759"/>
<name>A0A9P8TYG4_9HYPO</name>
<evidence type="ECO:0000313" key="3">
    <source>
        <dbReference type="EMBL" id="KAH6609784.1"/>
    </source>
</evidence>
<dbReference type="AlphaFoldDB" id="A0A9P8TYG4"/>
<evidence type="ECO:0000259" key="2">
    <source>
        <dbReference type="Pfam" id="PF00171"/>
    </source>
</evidence>
<gene>
    <name evidence="3" type="ORF">Trco_003130</name>
</gene>
<accession>A0A9P8TYG4</accession>
<dbReference type="InterPro" id="IPR016163">
    <property type="entry name" value="Ald_DH_C"/>
</dbReference>
<dbReference type="InterPro" id="IPR015590">
    <property type="entry name" value="Aldehyde_DH_dom"/>
</dbReference>
<keyword evidence="4" id="KW-1185">Reference proteome</keyword>